<comment type="function">
    <text evidence="5 6">Structural component of flagellum, the bacterial motility apparatus. Part of the rod structure of flagellar basal body.</text>
</comment>
<evidence type="ECO:0000256" key="6">
    <source>
        <dbReference type="PIRNR" id="PIRNR002889"/>
    </source>
</evidence>
<comment type="subcellular location">
    <subcellularLocation>
        <location evidence="1 6">Bacterial flagellum basal body</location>
    </subcellularLocation>
</comment>
<dbReference type="Proteomes" id="UP000501253">
    <property type="component" value="Chromosome"/>
</dbReference>
<keyword evidence="8" id="KW-0966">Cell projection</keyword>
<keyword evidence="4 6" id="KW-0975">Bacterial flagellum</keyword>
<dbReference type="EMBL" id="CP042909">
    <property type="protein sequence ID" value="QJA06863.1"/>
    <property type="molecule type" value="Genomic_DNA"/>
</dbReference>
<dbReference type="NCBIfam" id="TIGR01396">
    <property type="entry name" value="FlgB"/>
    <property type="match status" value="1"/>
</dbReference>
<dbReference type="InterPro" id="IPR006300">
    <property type="entry name" value="FlgB"/>
</dbReference>
<dbReference type="PANTHER" id="PTHR30435">
    <property type="entry name" value="FLAGELLAR PROTEIN"/>
    <property type="match status" value="1"/>
</dbReference>
<dbReference type="InterPro" id="IPR001444">
    <property type="entry name" value="Flag_bb_rod_N"/>
</dbReference>
<dbReference type="GO" id="GO:0071978">
    <property type="term" value="P:bacterial-type flagellum-dependent swarming motility"/>
    <property type="evidence" value="ECO:0007669"/>
    <property type="project" value="TreeGrafter"/>
</dbReference>
<sequence length="131" mass="14953">MFGRVFEKTWNLVAQSLKLRNLRQELLASNVANVDTPGYRRKDIPFRKLMEAYLGEGELPLRRTRAKHLSQVKIPPEPEALEAPETGTPNNVSLEEEMSRLMENHLLSQATLQALKKEIEMLREALTEGGK</sequence>
<reference evidence="8 9" key="1">
    <citation type="submission" date="2019-08" db="EMBL/GenBank/DDBJ databases">
        <title>Complete genome sequence of Thermosulfurimonas marina SU872T, an anaerobic thermophilic chemolithoautotrophic bacterium isolated from a shallow marine hydrothermal vent.</title>
        <authorList>
            <person name="Allioux M."/>
            <person name="Jebbar M."/>
            <person name="Slobodkina G."/>
            <person name="Slobodkin A."/>
            <person name="Moalic Y."/>
            <person name="Frolova A."/>
            <person name="Shao Z."/>
            <person name="Alain K."/>
        </authorList>
    </citation>
    <scope>NUCLEOTIDE SEQUENCE [LARGE SCALE GENOMIC DNA]</scope>
    <source>
        <strain evidence="8 9">SU872</strain>
    </source>
</reference>
<keyword evidence="8" id="KW-0969">Cilium</keyword>
<comment type="subunit">
    <text evidence="6">The basal body constitutes a major portion of the flagellar organelle and consists of a number of rings mounted on a central rod.</text>
</comment>
<dbReference type="AlphaFoldDB" id="A0A6H1WUI2"/>
<dbReference type="RefSeq" id="WP_168720212.1">
    <property type="nucleotide sequence ID" value="NZ_CP042909.1"/>
</dbReference>
<evidence type="ECO:0000256" key="5">
    <source>
        <dbReference type="ARBA" id="ARBA00024934"/>
    </source>
</evidence>
<evidence type="ECO:0000259" key="7">
    <source>
        <dbReference type="Pfam" id="PF00460"/>
    </source>
</evidence>
<protein>
    <recommendedName>
        <fullName evidence="3 6">Flagellar basal body rod protein FlgB</fullName>
    </recommendedName>
</protein>
<dbReference type="GO" id="GO:0030694">
    <property type="term" value="C:bacterial-type flagellum basal body, rod"/>
    <property type="evidence" value="ECO:0007669"/>
    <property type="project" value="InterPro"/>
</dbReference>
<evidence type="ECO:0000256" key="4">
    <source>
        <dbReference type="ARBA" id="ARBA00023143"/>
    </source>
</evidence>
<dbReference type="PANTHER" id="PTHR30435:SF12">
    <property type="entry name" value="FLAGELLAR BASAL BODY ROD PROTEIN FLGB"/>
    <property type="match status" value="1"/>
</dbReference>
<dbReference type="PIRSF" id="PIRSF002889">
    <property type="entry name" value="Rod_FlgB"/>
    <property type="match status" value="1"/>
</dbReference>
<gene>
    <name evidence="8" type="primary">flgB</name>
    <name evidence="8" type="ORF">FVE67_08705</name>
</gene>
<evidence type="ECO:0000256" key="2">
    <source>
        <dbReference type="ARBA" id="ARBA00009677"/>
    </source>
</evidence>
<proteinExistence type="inferred from homology"/>
<evidence type="ECO:0000313" key="8">
    <source>
        <dbReference type="EMBL" id="QJA06863.1"/>
    </source>
</evidence>
<name>A0A6H1WUI2_9BACT</name>
<keyword evidence="8" id="KW-0282">Flagellum</keyword>
<feature type="domain" description="Flagellar basal body rod protein N-terminal" evidence="7">
    <location>
        <begin position="19"/>
        <end position="40"/>
    </location>
</feature>
<organism evidence="8 9">
    <name type="scientific">Thermosulfurimonas marina</name>
    <dbReference type="NCBI Taxonomy" id="2047767"/>
    <lineage>
        <taxon>Bacteria</taxon>
        <taxon>Pseudomonadati</taxon>
        <taxon>Thermodesulfobacteriota</taxon>
        <taxon>Thermodesulfobacteria</taxon>
        <taxon>Thermodesulfobacteriales</taxon>
        <taxon>Thermodesulfobacteriaceae</taxon>
        <taxon>Thermosulfurimonas</taxon>
    </lineage>
</organism>
<accession>A0A6H1WUI2</accession>
<comment type="similarity">
    <text evidence="2 6">Belongs to the flagella basal body rod proteins family.</text>
</comment>
<dbReference type="KEGG" id="tmai:FVE67_08705"/>
<dbReference type="Pfam" id="PF00460">
    <property type="entry name" value="Flg_bb_rod"/>
    <property type="match status" value="1"/>
</dbReference>
<evidence type="ECO:0000256" key="3">
    <source>
        <dbReference type="ARBA" id="ARBA00014376"/>
    </source>
</evidence>
<keyword evidence="9" id="KW-1185">Reference proteome</keyword>
<evidence type="ECO:0000313" key="9">
    <source>
        <dbReference type="Proteomes" id="UP000501253"/>
    </source>
</evidence>
<evidence type="ECO:0000256" key="1">
    <source>
        <dbReference type="ARBA" id="ARBA00004117"/>
    </source>
</evidence>